<name>A0A9E6XX35_9ACTN</name>
<evidence type="ECO:0000259" key="3">
    <source>
        <dbReference type="Pfam" id="PF00329"/>
    </source>
</evidence>
<dbReference type="Gene3D" id="3.30.460.80">
    <property type="entry name" value="NADH:ubiquinone oxidoreductase, 30kDa subunit"/>
    <property type="match status" value="1"/>
</dbReference>
<dbReference type="Gene3D" id="1.10.645.10">
    <property type="entry name" value="Cytochrome-c3 Hydrogenase, chain B"/>
    <property type="match status" value="1"/>
</dbReference>
<dbReference type="Proteomes" id="UP001162834">
    <property type="component" value="Chromosome"/>
</dbReference>
<evidence type="ECO:0000313" key="6">
    <source>
        <dbReference type="Proteomes" id="UP001162834"/>
    </source>
</evidence>
<dbReference type="GO" id="GO:0051287">
    <property type="term" value="F:NAD binding"/>
    <property type="evidence" value="ECO:0007669"/>
    <property type="project" value="InterPro"/>
</dbReference>
<keyword evidence="6" id="KW-1185">Reference proteome</keyword>
<keyword evidence="1" id="KW-0560">Oxidoreductase</keyword>
<dbReference type="Pfam" id="PF00346">
    <property type="entry name" value="Complex1_49kDa"/>
    <property type="match status" value="2"/>
</dbReference>
<evidence type="ECO:0000256" key="2">
    <source>
        <dbReference type="ARBA" id="ARBA00023027"/>
    </source>
</evidence>
<dbReference type="InterPro" id="IPR052197">
    <property type="entry name" value="ComplexI_49kDa-like"/>
</dbReference>
<proteinExistence type="predicted"/>
<dbReference type="GO" id="GO:0008137">
    <property type="term" value="F:NADH dehydrogenase (ubiquinone) activity"/>
    <property type="evidence" value="ECO:0007669"/>
    <property type="project" value="InterPro"/>
</dbReference>
<dbReference type="InterPro" id="IPR029014">
    <property type="entry name" value="NiFe-Hase_large"/>
</dbReference>
<dbReference type="GO" id="GO:0048038">
    <property type="term" value="F:quinone binding"/>
    <property type="evidence" value="ECO:0007669"/>
    <property type="project" value="InterPro"/>
</dbReference>
<dbReference type="KEGG" id="sbae:DSM104329_02180"/>
<dbReference type="Pfam" id="PF00329">
    <property type="entry name" value="Complex1_30kDa"/>
    <property type="match status" value="1"/>
</dbReference>
<evidence type="ECO:0000256" key="1">
    <source>
        <dbReference type="ARBA" id="ARBA00023002"/>
    </source>
</evidence>
<dbReference type="AlphaFoldDB" id="A0A9E6XX35"/>
<evidence type="ECO:0000259" key="4">
    <source>
        <dbReference type="Pfam" id="PF00346"/>
    </source>
</evidence>
<dbReference type="SUPFAM" id="SSF143243">
    <property type="entry name" value="Nqo5-like"/>
    <property type="match status" value="1"/>
</dbReference>
<gene>
    <name evidence="5" type="primary">hycE</name>
    <name evidence="5" type="ORF">DSM104329_02180</name>
</gene>
<dbReference type="InterPro" id="IPR037232">
    <property type="entry name" value="NADH_quin_OxRdtase_su_C/D-like"/>
</dbReference>
<dbReference type="PANTHER" id="PTHR43485">
    <property type="entry name" value="HYDROGENASE-4 COMPONENT G"/>
    <property type="match status" value="1"/>
</dbReference>
<keyword evidence="2" id="KW-0520">NAD</keyword>
<dbReference type="InterPro" id="IPR001135">
    <property type="entry name" value="NADH_Q_OxRdtase_suD"/>
</dbReference>
<sequence length="477" mass="49804">MTLAVAKPTAADVPLPLWRKAVAAALDGGGRFAGAYATDDGDELRWRVLVAHGALVRSLACRSAARRVPSVVDLAPAAGWDEREAHDLHGLGFDGHEPLRPLVDHPADPSAWTVPMTGEGVHDVAVGPIHAGVIESGHFRFHLVGERILALDARLFHKHRGLERAAQGGDADHGLAHVGRACAACHVASSVAYAQAVELAQGRRPSDDLRVARTLLLELERLYNHLNDVSAVCAGVGFAPGAMAFAALKERAQRLNARLTGHRFLFGSVAVGGSTLALSGGAARTAGEAVRSIGDDAAKAWRSLMFARSVQARLDGVGVLTRDDAVRLGAVGPAARASGVREDVRTTSPRLAYGDLAAAVPEAPAGDVRARLQVRALELESTCAVLGELLASGEIAPGGVVTAARDAPNFGTGLVESPRGATLCAVELDGDRVARVHLRTGSYANWPAVAHAAAGNLLPDFPLINKSFELCYACADR</sequence>
<protein>
    <submittedName>
        <fullName evidence="5">Formate hydrogenlyase subunit 5</fullName>
    </submittedName>
</protein>
<feature type="domain" description="NADH-quinone oxidoreductase subunit D" evidence="4">
    <location>
        <begin position="242"/>
        <end position="391"/>
    </location>
</feature>
<accession>A0A9E6XX35</accession>
<dbReference type="SUPFAM" id="SSF56762">
    <property type="entry name" value="HydB/Nqo4-like"/>
    <property type="match status" value="1"/>
</dbReference>
<dbReference type="GO" id="GO:0016651">
    <property type="term" value="F:oxidoreductase activity, acting on NAD(P)H"/>
    <property type="evidence" value="ECO:0007669"/>
    <property type="project" value="InterPro"/>
</dbReference>
<evidence type="ECO:0000313" key="5">
    <source>
        <dbReference type="EMBL" id="UGS35785.1"/>
    </source>
</evidence>
<feature type="domain" description="NADH:ubiquinone oxidoreductase 30kDa subunit" evidence="3">
    <location>
        <begin position="61"/>
        <end position="104"/>
    </location>
</feature>
<dbReference type="RefSeq" id="WP_259315467.1">
    <property type="nucleotide sequence ID" value="NZ_CP087164.1"/>
</dbReference>
<feature type="domain" description="NADH-quinone oxidoreductase subunit D" evidence="4">
    <location>
        <begin position="413"/>
        <end position="477"/>
    </location>
</feature>
<dbReference type="PANTHER" id="PTHR43485:SF1">
    <property type="entry name" value="FORMATE HYDROGENLYASE SUBUNIT 5-RELATED"/>
    <property type="match status" value="1"/>
</dbReference>
<reference evidence="5" key="1">
    <citation type="journal article" date="2022" name="Int. J. Syst. Evol. Microbiol.">
        <title>Pseudomonas aegrilactucae sp. nov. and Pseudomonas morbosilactucae sp. nov., pathogens causing bacterial rot of lettuce in Japan.</title>
        <authorList>
            <person name="Sawada H."/>
            <person name="Fujikawa T."/>
            <person name="Satou M."/>
        </authorList>
    </citation>
    <scope>NUCLEOTIDE SEQUENCE</scope>
    <source>
        <strain evidence="5">0166_1</strain>
    </source>
</reference>
<organism evidence="5 6">
    <name type="scientific">Capillimicrobium parvum</name>
    <dbReference type="NCBI Taxonomy" id="2884022"/>
    <lineage>
        <taxon>Bacteria</taxon>
        <taxon>Bacillati</taxon>
        <taxon>Actinomycetota</taxon>
        <taxon>Thermoleophilia</taxon>
        <taxon>Solirubrobacterales</taxon>
        <taxon>Capillimicrobiaceae</taxon>
        <taxon>Capillimicrobium</taxon>
    </lineage>
</organism>
<dbReference type="InterPro" id="IPR001268">
    <property type="entry name" value="NADH_UbQ_OxRdtase_30kDa_su"/>
</dbReference>
<dbReference type="EMBL" id="CP087164">
    <property type="protein sequence ID" value="UGS35785.1"/>
    <property type="molecule type" value="Genomic_DNA"/>
</dbReference>